<evidence type="ECO:0000313" key="2">
    <source>
        <dbReference type="EMBL" id="QCP89639.1"/>
    </source>
</evidence>
<dbReference type="EMBL" id="AY596294">
    <property type="protein sequence ID" value="AAV44518.1"/>
    <property type="molecule type" value="Genomic_DNA"/>
</dbReference>
<dbReference type="EnsemblBacteria" id="AAV44518">
    <property type="protein sequence ID" value="AAV44518"/>
    <property type="gene ID" value="pNG5104"/>
</dbReference>
<evidence type="ECO:0000313" key="4">
    <source>
        <dbReference type="Proteomes" id="UP000298722"/>
    </source>
</evidence>
<organism evidence="1 3">
    <name type="scientific">Haloarcula marismortui (strain ATCC 43049 / DSM 3752 / JCM 8966 / VKM B-1809)</name>
    <name type="common">Halobacterium marismortui</name>
    <dbReference type="NCBI Taxonomy" id="272569"/>
    <lineage>
        <taxon>Archaea</taxon>
        <taxon>Methanobacteriati</taxon>
        <taxon>Methanobacteriota</taxon>
        <taxon>Stenosarchaea group</taxon>
        <taxon>Halobacteria</taxon>
        <taxon>Halobacteriales</taxon>
        <taxon>Haloarculaceae</taxon>
        <taxon>Haloarcula</taxon>
    </lineage>
</organism>
<dbReference type="Proteomes" id="UP000001169">
    <property type="component" value="Plasmid pNG500"/>
</dbReference>
<protein>
    <recommendedName>
        <fullName evidence="5">Restriction endonuclease</fullName>
    </recommendedName>
</protein>
<dbReference type="EMBL" id="CP039135">
    <property type="protein sequence ID" value="QCP89639.1"/>
    <property type="molecule type" value="Genomic_DNA"/>
</dbReference>
<name>Q5V7Q7_HALMA</name>
<geneLocation type="plasmid" evidence="4">
    <name>phma133</name>
</geneLocation>
<accession>Q5V7Q7</accession>
<dbReference type="HOGENOM" id="CLU_745150_0_0_2"/>
<evidence type="ECO:0000313" key="1">
    <source>
        <dbReference type="EMBL" id="AAV44518.1"/>
    </source>
</evidence>
<keyword evidence="1" id="KW-0614">Plasmid</keyword>
<gene>
    <name evidence="1" type="ordered locus">pNG5104</name>
    <name evidence="2" type="ORF">E6P14_01640</name>
</gene>
<geneLocation type="plasmid" evidence="2">
    <name>pHMA133</name>
</geneLocation>
<dbReference type="RefSeq" id="WP_011222356.1">
    <property type="nucleotide sequence ID" value="NC_006393.1"/>
</dbReference>
<reference evidence="2 4" key="2">
    <citation type="submission" date="2019-04" db="EMBL/GenBank/DDBJ databases">
        <title>Methylomes of two halophilic Archaea, Haloarcula marismortui and Haloferax mediterranei.</title>
        <authorList>
            <person name="DasSarma S."/>
            <person name="DasSarma P."/>
            <person name="DasSarma S."/>
            <person name="Fomenkov A."/>
            <person name="Vincze T."/>
            <person name="Anton B.P."/>
            <person name="Roberts R.J."/>
        </authorList>
    </citation>
    <scope>NUCLEOTIDE SEQUENCE [LARGE SCALE GENOMIC DNA]</scope>
    <source>
        <strain evidence="2 4">ATCC 43049</strain>
        <plasmid evidence="4">phma133</plasmid>
        <plasmid evidence="2">pHMA133</plasmid>
    </source>
</reference>
<sequence>MTTDTEIALLRIQPDTLEQLASDVLSAYGYDVNPSGTQGTDAGRDAYVTIGGQAGIAHYSKQKTWRQKLRKDASKAGDHEREYEIFVFVTNQEVTGQQEMDMREEVREEYDWELDLWHLERLRNKLETDLPEIAQRHLGVDPQGRPDSIEAIEDLKQSRIEAIIDREEIPVNLEDGPFVAIHLLPNGMESMEYGVPPSELPTPPKFGDEEAPFDGDPIDIGKTFVRERGADEHRDYTFIHEDGWIEAVSTYFVGHDGTFPAHKFDTEVVKTVRGSLKCLKEIGAKPPIFAYLTVHGFKDVEMWYEKRVHGPQDAKIPRETMSLTRAEITAFDESTPQALKPVLDRFWNGCGWSVGCIDYSDGEWDPYYKGR</sequence>
<keyword evidence="3" id="KW-1185">Reference proteome</keyword>
<evidence type="ECO:0000313" key="3">
    <source>
        <dbReference type="Proteomes" id="UP000001169"/>
    </source>
</evidence>
<geneLocation type="plasmid" evidence="1 3">
    <name>pNG500</name>
</geneLocation>
<evidence type="ECO:0008006" key="5">
    <source>
        <dbReference type="Google" id="ProtNLM"/>
    </source>
</evidence>
<dbReference type="PATRIC" id="fig|272569.17.peg.259"/>
<dbReference type="Proteomes" id="UP000298722">
    <property type="component" value="Plasmid pHMA133"/>
</dbReference>
<dbReference type="AlphaFoldDB" id="Q5V7Q7"/>
<proteinExistence type="predicted"/>
<reference evidence="1 3" key="1">
    <citation type="journal article" date="2004" name="Genome Res.">
        <title>Genome sequence of Haloarcula marismortui: a halophilic archaeon from the Dead Sea.</title>
        <authorList>
            <person name="Baliga N.S."/>
            <person name="Bonneau R."/>
            <person name="Facciotti M.T."/>
            <person name="Pan M."/>
            <person name="Glusman G."/>
            <person name="Deutsch E.W."/>
            <person name="Shannon P."/>
            <person name="Chiu Y."/>
            <person name="Weng R.S."/>
            <person name="Gan R.R."/>
            <person name="Hung P."/>
            <person name="Date S.V."/>
            <person name="Marcotte E."/>
            <person name="Hood L."/>
            <person name="Ng W.V."/>
        </authorList>
    </citation>
    <scope>NUCLEOTIDE SEQUENCE [LARGE SCALE GENOMIC DNA]</scope>
    <source>
        <strain evidence="1">ATCC 43049</strain>
        <strain evidence="3">ATCC 43049 / DSM 3752 / JCM 8966 / VKM B-1809</strain>
        <plasmid evidence="3">Plasmid pNG500</plasmid>
        <plasmid evidence="1">pNG500</plasmid>
    </source>
</reference>
<dbReference type="KEGG" id="hma:pNG5104"/>
<dbReference type="GeneID" id="40150817"/>